<name>A0AAE1FY16_PETCI</name>
<dbReference type="Proteomes" id="UP001286313">
    <property type="component" value="Unassembled WGS sequence"/>
</dbReference>
<dbReference type="EMBL" id="JAWQEG010001064">
    <property type="protein sequence ID" value="KAK3882704.1"/>
    <property type="molecule type" value="Genomic_DNA"/>
</dbReference>
<reference evidence="1" key="1">
    <citation type="submission" date="2023-10" db="EMBL/GenBank/DDBJ databases">
        <title>Genome assemblies of two species of porcelain crab, Petrolisthes cinctipes and Petrolisthes manimaculis (Anomura: Porcellanidae).</title>
        <authorList>
            <person name="Angst P."/>
        </authorList>
    </citation>
    <scope>NUCLEOTIDE SEQUENCE</scope>
    <source>
        <strain evidence="1">PB745_01</strain>
        <tissue evidence="1">Gill</tissue>
    </source>
</reference>
<sequence length="148" mass="16498">MLLWLRGSFFEYLKNEGIKAYSKNTGKRKVRVAAEETSNKIGDCLHAGWITFIQAILEHRLKNQSEYPSDIMLTEVSSTSKPLDQFVKCECTEVMLQVWMVMGLSISVNVNSSSGVDSCVDDLPSVWCWGPIGSDGHWLCGDGAQWCG</sequence>
<gene>
    <name evidence="1" type="ORF">Pcinc_012912</name>
</gene>
<dbReference type="AlphaFoldDB" id="A0AAE1FY16"/>
<evidence type="ECO:0000313" key="1">
    <source>
        <dbReference type="EMBL" id="KAK3882704.1"/>
    </source>
</evidence>
<evidence type="ECO:0000313" key="2">
    <source>
        <dbReference type="Proteomes" id="UP001286313"/>
    </source>
</evidence>
<keyword evidence="2" id="KW-1185">Reference proteome</keyword>
<organism evidence="1 2">
    <name type="scientific">Petrolisthes cinctipes</name>
    <name type="common">Flat porcelain crab</name>
    <dbReference type="NCBI Taxonomy" id="88211"/>
    <lineage>
        <taxon>Eukaryota</taxon>
        <taxon>Metazoa</taxon>
        <taxon>Ecdysozoa</taxon>
        <taxon>Arthropoda</taxon>
        <taxon>Crustacea</taxon>
        <taxon>Multicrustacea</taxon>
        <taxon>Malacostraca</taxon>
        <taxon>Eumalacostraca</taxon>
        <taxon>Eucarida</taxon>
        <taxon>Decapoda</taxon>
        <taxon>Pleocyemata</taxon>
        <taxon>Anomura</taxon>
        <taxon>Galatheoidea</taxon>
        <taxon>Porcellanidae</taxon>
        <taxon>Petrolisthes</taxon>
    </lineage>
</organism>
<protein>
    <submittedName>
        <fullName evidence="1">Uncharacterized protein</fullName>
    </submittedName>
</protein>
<comment type="caution">
    <text evidence="1">The sequence shown here is derived from an EMBL/GenBank/DDBJ whole genome shotgun (WGS) entry which is preliminary data.</text>
</comment>
<proteinExistence type="predicted"/>
<accession>A0AAE1FY16</accession>